<dbReference type="InterPro" id="IPR013785">
    <property type="entry name" value="Aldolase_TIM"/>
</dbReference>
<evidence type="ECO:0000256" key="1">
    <source>
        <dbReference type="ARBA" id="ARBA00001917"/>
    </source>
</evidence>
<reference evidence="9 10" key="1">
    <citation type="journal article" date="2022" name="Gigascience">
        <title>A chromosome-level genome assembly and annotation of the desert horned lizard, Phrynosoma platyrhinos, provides insight into chromosomal rearrangements among reptiles.</title>
        <authorList>
            <person name="Koochekian N."/>
            <person name="Ascanio A."/>
            <person name="Farleigh K."/>
            <person name="Card D.C."/>
            <person name="Schield D.R."/>
            <person name="Castoe T.A."/>
            <person name="Jezkova T."/>
        </authorList>
    </citation>
    <scope>NUCLEOTIDE SEQUENCE [LARGE SCALE GENOMIC DNA]</scope>
    <source>
        <strain evidence="9">NK-2021</strain>
    </source>
</reference>
<evidence type="ECO:0000256" key="2">
    <source>
        <dbReference type="ARBA" id="ARBA00022630"/>
    </source>
</evidence>
<dbReference type="InterPro" id="IPR000262">
    <property type="entry name" value="FMN-dep_DH"/>
</dbReference>
<accession>A0ABQ7SWY3</accession>
<dbReference type="Pfam" id="PF01070">
    <property type="entry name" value="FMN_dh"/>
    <property type="match status" value="1"/>
</dbReference>
<dbReference type="InterPro" id="IPR008259">
    <property type="entry name" value="FMN_hydac_DH_AS"/>
</dbReference>
<evidence type="ECO:0000259" key="8">
    <source>
        <dbReference type="PROSITE" id="PS51349"/>
    </source>
</evidence>
<evidence type="ECO:0000256" key="3">
    <source>
        <dbReference type="ARBA" id="ARBA00022643"/>
    </source>
</evidence>
<dbReference type="PROSITE" id="PS51349">
    <property type="entry name" value="FMN_HYDROXY_ACID_DH_2"/>
    <property type="match status" value="1"/>
</dbReference>
<keyword evidence="3" id="KW-0288">FMN</keyword>
<dbReference type="InterPro" id="IPR037396">
    <property type="entry name" value="FMN_HAD"/>
</dbReference>
<comment type="similarity">
    <text evidence="5">Belongs to the FMN-dependent alpha-hydroxy acid dehydrogenase family.</text>
</comment>
<dbReference type="PIRSF" id="PIRSF000138">
    <property type="entry name" value="Al-hdrx_acd_dh"/>
    <property type="match status" value="1"/>
</dbReference>
<evidence type="ECO:0000256" key="7">
    <source>
        <dbReference type="ARBA" id="ARBA00029327"/>
    </source>
</evidence>
<evidence type="ECO:0000256" key="6">
    <source>
        <dbReference type="ARBA" id="ARBA00029325"/>
    </source>
</evidence>
<dbReference type="SUPFAM" id="SSF51395">
    <property type="entry name" value="FMN-linked oxidoreductases"/>
    <property type="match status" value="1"/>
</dbReference>
<comment type="catalytic activity">
    <reaction evidence="7">
        <text>2-hydroxyoctanoate + O2 = 2-oxooctanoate + H2O2</text>
        <dbReference type="Rhea" id="RHEA:67940"/>
        <dbReference type="ChEBI" id="CHEBI:15379"/>
        <dbReference type="ChEBI" id="CHEBI:16240"/>
        <dbReference type="ChEBI" id="CHEBI:133514"/>
        <dbReference type="ChEBI" id="CHEBI:176689"/>
    </reaction>
    <physiologicalReaction direction="left-to-right" evidence="7">
        <dbReference type="Rhea" id="RHEA:67941"/>
    </physiologicalReaction>
</comment>
<keyword evidence="10" id="KW-1185">Reference proteome</keyword>
<comment type="caution">
    <text evidence="9">The sequence shown here is derived from an EMBL/GenBank/DDBJ whole genome shotgun (WGS) entry which is preliminary data.</text>
</comment>
<keyword evidence="4" id="KW-0560">Oxidoreductase</keyword>
<dbReference type="PANTHER" id="PTHR10578:SF107">
    <property type="entry name" value="2-HYDROXYACID OXIDASE 1"/>
    <property type="match status" value="1"/>
</dbReference>
<proteinExistence type="inferred from homology"/>
<organism evidence="9 10">
    <name type="scientific">Phrynosoma platyrhinos</name>
    <name type="common">Desert horned lizard</name>
    <dbReference type="NCBI Taxonomy" id="52577"/>
    <lineage>
        <taxon>Eukaryota</taxon>
        <taxon>Metazoa</taxon>
        <taxon>Chordata</taxon>
        <taxon>Craniata</taxon>
        <taxon>Vertebrata</taxon>
        <taxon>Euteleostomi</taxon>
        <taxon>Lepidosauria</taxon>
        <taxon>Squamata</taxon>
        <taxon>Bifurcata</taxon>
        <taxon>Unidentata</taxon>
        <taxon>Episquamata</taxon>
        <taxon>Toxicofera</taxon>
        <taxon>Iguania</taxon>
        <taxon>Phrynosomatidae</taxon>
        <taxon>Phrynosomatinae</taxon>
        <taxon>Phrynosoma</taxon>
    </lineage>
</organism>
<dbReference type="Gene3D" id="3.20.20.70">
    <property type="entry name" value="Aldolase class I"/>
    <property type="match status" value="1"/>
</dbReference>
<evidence type="ECO:0000256" key="4">
    <source>
        <dbReference type="ARBA" id="ARBA00023002"/>
    </source>
</evidence>
<dbReference type="CDD" id="cd02809">
    <property type="entry name" value="alpha_hydroxyacid_oxid_FMN"/>
    <property type="match status" value="1"/>
</dbReference>
<gene>
    <name evidence="9" type="ORF">JD844_023591</name>
</gene>
<dbReference type="EMBL" id="JAIPUX010003289">
    <property type="protein sequence ID" value="KAH0621879.1"/>
    <property type="molecule type" value="Genomic_DNA"/>
</dbReference>
<name>A0ABQ7SWY3_PHRPL</name>
<dbReference type="Proteomes" id="UP000826234">
    <property type="component" value="Unassembled WGS sequence"/>
</dbReference>
<keyword evidence="2" id="KW-0285">Flavoprotein</keyword>
<evidence type="ECO:0000313" key="9">
    <source>
        <dbReference type="EMBL" id="KAH0621879.1"/>
    </source>
</evidence>
<dbReference type="PROSITE" id="PS00557">
    <property type="entry name" value="FMN_HYDROXY_ACID_DH_1"/>
    <property type="match status" value="1"/>
</dbReference>
<sequence length="383" mass="42621">MTVLLDLKDLCKSWLTWRYQHILFALQILCTEQRLHDYKSIAEFSISICARLKLYPRMLKDVSSLDLSATVLGQRVSMPICVAATAMQCMAHADGEIATVRACRSMGTGMMLSSWATSSIEEVAQAAPEAVRWLQLYIYKDREVTRSLVRRAEKEGYKGIFVTVDTPFLGKRLDDVRNKFQLPPHLRMKNFETNDLAFSSEKGYGENSGLSVYVAEAIDPSINWEDMKWLRGLTSLPIVAKGILRGPMLFVPTADDAREAMKHGVNGILVSNHGARQLDGVPATIEVLPEIIEAVEGKVEVFLDGGIRKGTDVLKALAIGARAVFVGRPVIWGLAYQGEQGVKEVLQILKEEFQLAMALSGCQSVEAIDRTLVRRDQWAVSKM</sequence>
<evidence type="ECO:0000256" key="5">
    <source>
        <dbReference type="ARBA" id="ARBA00024042"/>
    </source>
</evidence>
<feature type="domain" description="FMN hydroxy acid dehydrogenase" evidence="8">
    <location>
        <begin position="51"/>
        <end position="378"/>
    </location>
</feature>
<protein>
    <recommendedName>
        <fullName evidence="8">FMN hydroxy acid dehydrogenase domain-containing protein</fullName>
    </recommendedName>
</protein>
<dbReference type="InterPro" id="IPR012133">
    <property type="entry name" value="Alpha-hydoxy_acid_DH_FMN"/>
</dbReference>
<evidence type="ECO:0000313" key="10">
    <source>
        <dbReference type="Proteomes" id="UP000826234"/>
    </source>
</evidence>
<comment type="cofactor">
    <cofactor evidence="1">
        <name>FMN</name>
        <dbReference type="ChEBI" id="CHEBI:58210"/>
    </cofactor>
</comment>
<comment type="catalytic activity">
    <reaction evidence="6">
        <text>a (2S)-2-hydroxycarboxylate + O2 = a 2-oxocarboxylate + H2O2</text>
        <dbReference type="Rhea" id="RHEA:16789"/>
        <dbReference type="ChEBI" id="CHEBI:15379"/>
        <dbReference type="ChEBI" id="CHEBI:16240"/>
        <dbReference type="ChEBI" id="CHEBI:35179"/>
        <dbReference type="ChEBI" id="CHEBI:58123"/>
        <dbReference type="EC" id="1.1.3.15"/>
    </reaction>
    <physiologicalReaction direction="left-to-right" evidence="6">
        <dbReference type="Rhea" id="RHEA:16790"/>
    </physiologicalReaction>
</comment>
<dbReference type="PANTHER" id="PTHR10578">
    <property type="entry name" value="S -2-HYDROXY-ACID OXIDASE-RELATED"/>
    <property type="match status" value="1"/>
</dbReference>